<reference evidence="2 3" key="1">
    <citation type="submission" date="2015-03" db="EMBL/GenBank/DDBJ databases">
        <authorList>
            <person name="Murphy D."/>
        </authorList>
    </citation>
    <scope>NUCLEOTIDE SEQUENCE [LARGE SCALE GENOMIC DNA]</scope>
    <source>
        <strain evidence="2 3">PAP088</strain>
    </source>
</reference>
<evidence type="ECO:0008006" key="4">
    <source>
        <dbReference type="Google" id="ProtNLM"/>
    </source>
</evidence>
<feature type="transmembrane region" description="Helical" evidence="1">
    <location>
        <begin position="16"/>
        <end position="37"/>
    </location>
</feature>
<keyword evidence="1" id="KW-1133">Transmembrane helix</keyword>
<evidence type="ECO:0000256" key="1">
    <source>
        <dbReference type="SAM" id="Phobius"/>
    </source>
</evidence>
<dbReference type="Proteomes" id="UP000045782">
    <property type="component" value="Unassembled WGS sequence"/>
</dbReference>
<protein>
    <recommendedName>
        <fullName evidence="4">DUF4352 domain-containing protein</fullName>
    </recommendedName>
</protein>
<evidence type="ECO:0000313" key="2">
    <source>
        <dbReference type="EMBL" id="CPV69135.1"/>
    </source>
</evidence>
<organism evidence="2 3">
    <name type="scientific">Mycobacteroides abscessus</name>
    <dbReference type="NCBI Taxonomy" id="36809"/>
    <lineage>
        <taxon>Bacteria</taxon>
        <taxon>Bacillati</taxon>
        <taxon>Actinomycetota</taxon>
        <taxon>Actinomycetes</taxon>
        <taxon>Mycobacteriales</taxon>
        <taxon>Mycobacteriaceae</taxon>
        <taxon>Mycobacteroides</taxon>
    </lineage>
</organism>
<proteinExistence type="predicted"/>
<gene>
    <name evidence="2" type="ORF">ERS075579_04518</name>
</gene>
<sequence>MIFWKKFAAFRASTPLLRISSTAAVVAVLLAASVFVWNRLPDAATTQNAFDVHGTMGSSVTGRLFSATVTKVGIGPVVKHTGFSPRQRNIKSAGQWVVVKLTITSMSEASQADAILGLGDKGYTPDSRLEGSTLLGTPLTPLIPATGVFVFEVSPQVLEHARSAKLYIFYAAGQYKWDSRLVIDIPLDAEHAPHASIIALPKTLVGKQ</sequence>
<keyword evidence="1" id="KW-0472">Membrane</keyword>
<dbReference type="RefSeq" id="WP_005058655.1">
    <property type="nucleotide sequence ID" value="NZ_CP014951.1"/>
</dbReference>
<name>A0A0U1C915_9MYCO</name>
<keyword evidence="1" id="KW-0812">Transmembrane</keyword>
<dbReference type="AlphaFoldDB" id="A0A0U1C915"/>
<evidence type="ECO:0000313" key="3">
    <source>
        <dbReference type="Proteomes" id="UP000045782"/>
    </source>
</evidence>
<dbReference type="EMBL" id="CSWP01000011">
    <property type="protein sequence ID" value="CPV69135.1"/>
    <property type="molecule type" value="Genomic_DNA"/>
</dbReference>
<accession>A0A0U1C915</accession>